<keyword evidence="1" id="KW-1133">Transmembrane helix</keyword>
<dbReference type="EMBL" id="MFFX01000042">
    <property type="protein sequence ID" value="OGF18696.1"/>
    <property type="molecule type" value="Genomic_DNA"/>
</dbReference>
<comment type="caution">
    <text evidence="2">The sequence shown here is derived from an EMBL/GenBank/DDBJ whole genome shotgun (WGS) entry which is preliminary data.</text>
</comment>
<feature type="transmembrane region" description="Helical" evidence="1">
    <location>
        <begin position="7"/>
        <end position="24"/>
    </location>
</feature>
<protein>
    <submittedName>
        <fullName evidence="2">Uncharacterized protein</fullName>
    </submittedName>
</protein>
<evidence type="ECO:0000313" key="2">
    <source>
        <dbReference type="EMBL" id="OGF18696.1"/>
    </source>
</evidence>
<name>A0A1F5RWA2_9BACT</name>
<sequence length="137" mass="15258">MRGGKKIILFIIVLAIIAAAGFIWRQKNLTQQIIELNSNVAPQTMPPVDQAKLAADYQTNLRALLPEYRQALSNPTAATISDMRQKLLALKLPAAFRDLHAQLVLLLDKAEETGTDGAAGYTNELEKIIKNNKWFEE</sequence>
<organism evidence="2 3">
    <name type="scientific">Candidatus Falkowbacteria bacterium RIFCSPLOWO2_12_FULL_45_10</name>
    <dbReference type="NCBI Taxonomy" id="1797990"/>
    <lineage>
        <taxon>Bacteria</taxon>
        <taxon>Candidatus Falkowiibacteriota</taxon>
    </lineage>
</organism>
<keyword evidence="1" id="KW-0812">Transmembrane</keyword>
<keyword evidence="1" id="KW-0472">Membrane</keyword>
<proteinExistence type="predicted"/>
<evidence type="ECO:0000256" key="1">
    <source>
        <dbReference type="SAM" id="Phobius"/>
    </source>
</evidence>
<reference evidence="2 3" key="1">
    <citation type="journal article" date="2016" name="Nat. Commun.">
        <title>Thousands of microbial genomes shed light on interconnected biogeochemical processes in an aquifer system.</title>
        <authorList>
            <person name="Anantharaman K."/>
            <person name="Brown C.T."/>
            <person name="Hug L.A."/>
            <person name="Sharon I."/>
            <person name="Castelle C.J."/>
            <person name="Probst A.J."/>
            <person name="Thomas B.C."/>
            <person name="Singh A."/>
            <person name="Wilkins M.J."/>
            <person name="Karaoz U."/>
            <person name="Brodie E.L."/>
            <person name="Williams K.H."/>
            <person name="Hubbard S.S."/>
            <person name="Banfield J.F."/>
        </authorList>
    </citation>
    <scope>NUCLEOTIDE SEQUENCE [LARGE SCALE GENOMIC DNA]</scope>
</reference>
<evidence type="ECO:0000313" key="3">
    <source>
        <dbReference type="Proteomes" id="UP000178682"/>
    </source>
</evidence>
<gene>
    <name evidence="2" type="ORF">A3G56_02620</name>
</gene>
<dbReference type="AlphaFoldDB" id="A0A1F5RWA2"/>
<accession>A0A1F5RWA2</accession>
<dbReference type="Proteomes" id="UP000178682">
    <property type="component" value="Unassembled WGS sequence"/>
</dbReference>